<reference evidence="1 2" key="1">
    <citation type="submission" date="2016-11" db="EMBL/GenBank/DDBJ databases">
        <authorList>
            <person name="Jaros S."/>
            <person name="Januszkiewicz K."/>
            <person name="Wedrychowicz H."/>
        </authorList>
    </citation>
    <scope>NUCLEOTIDE SEQUENCE [LARGE SCALE GENOMIC DNA]</scope>
    <source>
        <strain evidence="1 2">DSM 5091</strain>
    </source>
</reference>
<dbReference type="GO" id="GO:0016740">
    <property type="term" value="F:transferase activity"/>
    <property type="evidence" value="ECO:0007669"/>
    <property type="project" value="UniProtKB-KW"/>
</dbReference>
<dbReference type="STRING" id="1122189.SAMN02745165_00779"/>
<keyword evidence="1" id="KW-0808">Transferase</keyword>
<gene>
    <name evidence="1" type="ORF">SAMN02745165_00779</name>
</gene>
<evidence type="ECO:0000313" key="2">
    <source>
        <dbReference type="Proteomes" id="UP000184171"/>
    </source>
</evidence>
<dbReference type="Pfam" id="PF13692">
    <property type="entry name" value="Glyco_trans_1_4"/>
    <property type="match status" value="1"/>
</dbReference>
<name>A0A1M6DR81_MALRU</name>
<organism evidence="1 2">
    <name type="scientific">Malonomonas rubra DSM 5091</name>
    <dbReference type="NCBI Taxonomy" id="1122189"/>
    <lineage>
        <taxon>Bacteria</taxon>
        <taxon>Pseudomonadati</taxon>
        <taxon>Thermodesulfobacteriota</taxon>
        <taxon>Desulfuromonadia</taxon>
        <taxon>Desulfuromonadales</taxon>
        <taxon>Geopsychrobacteraceae</taxon>
        <taxon>Malonomonas</taxon>
    </lineage>
</organism>
<accession>A0A1M6DR81</accession>
<dbReference type="Gene3D" id="3.40.50.2000">
    <property type="entry name" value="Glycogen Phosphorylase B"/>
    <property type="match status" value="2"/>
</dbReference>
<keyword evidence="2" id="KW-1185">Reference proteome</keyword>
<dbReference type="RefSeq" id="WP_072905775.1">
    <property type="nucleotide sequence ID" value="NZ_FQZT01000002.1"/>
</dbReference>
<dbReference type="AlphaFoldDB" id="A0A1M6DR81"/>
<sequence>MKIAYVLVEELHPGLQNKIFGQIGEWEVQGHEVVLISHKTGRVFRRNGEKLFADPGLGARDHQQLVRKNRLARLGLFRKQYSFLESALSKVRPDLTYGRYPFPFLGVTRAYSAGAPYVFEINSDDVSEYYIKHRFTGVYNQVFRKAVLSGAAGMVFVTGELAESDSFRWYTGARLVLGNSVCVADFPFVENPENSQPNICFIGTPKQKWHGLDKIGAIAEALPDVQIHVIGPEPEQYRDSGGAVYDNMVFHGYLNDQDAKRVVAKMDVGISTLALHEKNMDEACPLKARQYFAQGLPVIAGYKETDISTAPFFLQLPNSQDNVKDNLNVIKEFIQRVYGDCELRCQAREFAEKVLDVKSKEVVRLDFMRKLVAHG</sequence>
<dbReference type="SUPFAM" id="SSF53756">
    <property type="entry name" value="UDP-Glycosyltransferase/glycogen phosphorylase"/>
    <property type="match status" value="1"/>
</dbReference>
<dbReference type="Proteomes" id="UP000184171">
    <property type="component" value="Unassembled WGS sequence"/>
</dbReference>
<dbReference type="OrthoDB" id="9815351at2"/>
<dbReference type="EMBL" id="FQZT01000002">
    <property type="protein sequence ID" value="SHI75722.1"/>
    <property type="molecule type" value="Genomic_DNA"/>
</dbReference>
<proteinExistence type="predicted"/>
<protein>
    <submittedName>
        <fullName evidence="1">Glycosyltransferase involved in cell wall bisynthesis</fullName>
    </submittedName>
</protein>
<evidence type="ECO:0000313" key="1">
    <source>
        <dbReference type="EMBL" id="SHI75722.1"/>
    </source>
</evidence>